<dbReference type="GO" id="GO:0005886">
    <property type="term" value="C:plasma membrane"/>
    <property type="evidence" value="ECO:0007669"/>
    <property type="project" value="UniProtKB-SubCell"/>
</dbReference>
<sequence length="572" mass="65986">MKYKKALYFLWKEVSRFKKELFINFILIFSSIPLVAVTPFLIENLMQEITTINDGQGMKSALITALLILTIYSFTRFIWFLSDYHGDILKLLVKGSLREKLYLKVLKLPASYHKRKPSGELMARFTSDIDIVGEETLFFTSVFQAIAEFSVGCYVAFKLNTYLAIIFVCSLPIYLLCQKQFKPKMESMSLLEREANDNVVKSIEEGINSSIIIRLLEKTTYFYHLFQNKIRDWNNSMKNKSFYEKLYTSITMYIEEGLPIIILCIGAILSMRGLVDIPTLIAFFTFVGRLYVPVWNLAFLFTTTPAAFPSIDRIETLLNQEEEKTRKGMLFPKEFTIDFHDVFFSYEENNYILKNINLQINKGEKIAIVGSTGTGKSTLLLLLTELYKPQRGEILLNKLKLSQYDLADLRRNIKYVEGSPFIFNASIEENILLGEKVEKSIINEILEITQLTEFSESLNKNCLLLSSGQKQRVNLARTLLHPPKMLLLDEATSAMDSHTEELIFESLKEKEKDMTIILVSHRLSTIIKADKIYFMANGTIVDSGSHIELYKKNESYRELFKKQYVKDAQNDG</sequence>
<feature type="domain" description="ABC transmembrane type-1" evidence="11">
    <location>
        <begin position="22"/>
        <end position="306"/>
    </location>
</feature>
<evidence type="ECO:0000313" key="13">
    <source>
        <dbReference type="Proteomes" id="UP000236434"/>
    </source>
</evidence>
<dbReference type="CDD" id="cd03228">
    <property type="entry name" value="ABCC_MRP_Like"/>
    <property type="match status" value="1"/>
</dbReference>
<dbReference type="SUPFAM" id="SSF90123">
    <property type="entry name" value="ABC transporter transmembrane region"/>
    <property type="match status" value="1"/>
</dbReference>
<dbReference type="InterPro" id="IPR027417">
    <property type="entry name" value="P-loop_NTPase"/>
</dbReference>
<dbReference type="Pfam" id="PF00005">
    <property type="entry name" value="ABC_tran"/>
    <property type="match status" value="1"/>
</dbReference>
<feature type="transmembrane region" description="Helical" evidence="9">
    <location>
        <begin position="62"/>
        <end position="81"/>
    </location>
</feature>
<feature type="domain" description="ABC transporter" evidence="10">
    <location>
        <begin position="337"/>
        <end position="562"/>
    </location>
</feature>
<dbReference type="InterPro" id="IPR003439">
    <property type="entry name" value="ABC_transporter-like_ATP-bd"/>
</dbReference>
<comment type="subcellular location">
    <subcellularLocation>
        <location evidence="1">Cell membrane</location>
        <topology evidence="1">Multi-pass membrane protein</topology>
    </subcellularLocation>
</comment>
<evidence type="ECO:0000256" key="5">
    <source>
        <dbReference type="ARBA" id="ARBA00022741"/>
    </source>
</evidence>
<feature type="transmembrane region" description="Helical" evidence="9">
    <location>
        <begin position="246"/>
        <end position="269"/>
    </location>
</feature>
<dbReference type="InterPro" id="IPR011527">
    <property type="entry name" value="ABC1_TM_dom"/>
</dbReference>
<evidence type="ECO:0000259" key="11">
    <source>
        <dbReference type="PROSITE" id="PS50929"/>
    </source>
</evidence>
<dbReference type="Proteomes" id="UP000236434">
    <property type="component" value="Unassembled WGS sequence"/>
</dbReference>
<name>A0A2K1P433_9BACT</name>
<evidence type="ECO:0000256" key="3">
    <source>
        <dbReference type="ARBA" id="ARBA00022475"/>
    </source>
</evidence>
<dbReference type="Gene3D" id="1.20.1560.10">
    <property type="entry name" value="ABC transporter type 1, transmembrane domain"/>
    <property type="match status" value="1"/>
</dbReference>
<dbReference type="FunFam" id="3.40.50.300:FF:000854">
    <property type="entry name" value="Multidrug ABC transporter ATP-binding protein"/>
    <property type="match status" value="1"/>
</dbReference>
<gene>
    <name evidence="12" type="ORF">X929_01900</name>
</gene>
<dbReference type="PROSITE" id="PS50893">
    <property type="entry name" value="ABC_TRANSPORTER_2"/>
    <property type="match status" value="1"/>
</dbReference>
<dbReference type="GO" id="GO:0016887">
    <property type="term" value="F:ATP hydrolysis activity"/>
    <property type="evidence" value="ECO:0007669"/>
    <property type="project" value="InterPro"/>
</dbReference>
<evidence type="ECO:0000256" key="9">
    <source>
        <dbReference type="SAM" id="Phobius"/>
    </source>
</evidence>
<feature type="transmembrane region" description="Helical" evidence="9">
    <location>
        <begin position="163"/>
        <end position="181"/>
    </location>
</feature>
<dbReference type="InterPro" id="IPR036640">
    <property type="entry name" value="ABC1_TM_sf"/>
</dbReference>
<feature type="transmembrane region" description="Helical" evidence="9">
    <location>
        <begin position="21"/>
        <end position="42"/>
    </location>
</feature>
<evidence type="ECO:0000256" key="7">
    <source>
        <dbReference type="ARBA" id="ARBA00022989"/>
    </source>
</evidence>
<organism evidence="12 13">
    <name type="scientific">Petrotoga olearia DSM 13574</name>
    <dbReference type="NCBI Taxonomy" id="1122955"/>
    <lineage>
        <taxon>Bacteria</taxon>
        <taxon>Thermotogati</taxon>
        <taxon>Thermotogota</taxon>
        <taxon>Thermotogae</taxon>
        <taxon>Petrotogales</taxon>
        <taxon>Petrotogaceae</taxon>
        <taxon>Petrotoga</taxon>
    </lineage>
</organism>
<keyword evidence="5" id="KW-0547">Nucleotide-binding</keyword>
<dbReference type="PANTHER" id="PTHR43394:SF1">
    <property type="entry name" value="ATP-BINDING CASSETTE SUB-FAMILY B MEMBER 10, MITOCHONDRIAL"/>
    <property type="match status" value="1"/>
</dbReference>
<proteinExistence type="predicted"/>
<dbReference type="GO" id="GO:0005524">
    <property type="term" value="F:ATP binding"/>
    <property type="evidence" value="ECO:0007669"/>
    <property type="project" value="UniProtKB-KW"/>
</dbReference>
<reference evidence="12 13" key="1">
    <citation type="submission" date="2013-12" db="EMBL/GenBank/DDBJ databases">
        <title>Comparative genomics of Petrotoga isolates.</title>
        <authorList>
            <person name="Nesbo C.L."/>
            <person name="Charchuk R."/>
            <person name="Chow K."/>
        </authorList>
    </citation>
    <scope>NUCLEOTIDE SEQUENCE [LARGE SCALE GENOMIC DNA]</scope>
    <source>
        <strain evidence="12 13">DSM 13574</strain>
    </source>
</reference>
<evidence type="ECO:0000256" key="8">
    <source>
        <dbReference type="ARBA" id="ARBA00023136"/>
    </source>
</evidence>
<keyword evidence="3" id="KW-1003">Cell membrane</keyword>
<dbReference type="AlphaFoldDB" id="A0A2K1P433"/>
<evidence type="ECO:0000259" key="10">
    <source>
        <dbReference type="PROSITE" id="PS50893"/>
    </source>
</evidence>
<dbReference type="PROSITE" id="PS00211">
    <property type="entry name" value="ABC_TRANSPORTER_1"/>
    <property type="match status" value="1"/>
</dbReference>
<dbReference type="EMBL" id="AZRL01000004">
    <property type="protein sequence ID" value="PNR97544.1"/>
    <property type="molecule type" value="Genomic_DNA"/>
</dbReference>
<evidence type="ECO:0000313" key="12">
    <source>
        <dbReference type="EMBL" id="PNR97544.1"/>
    </source>
</evidence>
<evidence type="ECO:0000256" key="1">
    <source>
        <dbReference type="ARBA" id="ARBA00004651"/>
    </source>
</evidence>
<keyword evidence="8 9" id="KW-0472">Membrane</keyword>
<dbReference type="InterPro" id="IPR039421">
    <property type="entry name" value="Type_1_exporter"/>
</dbReference>
<keyword evidence="7 9" id="KW-1133">Transmembrane helix</keyword>
<dbReference type="PANTHER" id="PTHR43394">
    <property type="entry name" value="ATP-DEPENDENT PERMEASE MDL1, MITOCHONDRIAL"/>
    <property type="match status" value="1"/>
</dbReference>
<dbReference type="OrthoDB" id="5288404at2"/>
<evidence type="ECO:0000256" key="2">
    <source>
        <dbReference type="ARBA" id="ARBA00022448"/>
    </source>
</evidence>
<comment type="caution">
    <text evidence="12">The sequence shown here is derived from an EMBL/GenBank/DDBJ whole genome shotgun (WGS) entry which is preliminary data.</text>
</comment>
<feature type="transmembrane region" description="Helical" evidence="9">
    <location>
        <begin position="281"/>
        <end position="301"/>
    </location>
</feature>
<dbReference type="CDD" id="cd07346">
    <property type="entry name" value="ABC_6TM_exporters"/>
    <property type="match status" value="1"/>
</dbReference>
<dbReference type="GO" id="GO:0015421">
    <property type="term" value="F:ABC-type oligopeptide transporter activity"/>
    <property type="evidence" value="ECO:0007669"/>
    <property type="project" value="TreeGrafter"/>
</dbReference>
<dbReference type="SMART" id="SM00382">
    <property type="entry name" value="AAA"/>
    <property type="match status" value="1"/>
</dbReference>
<keyword evidence="6" id="KW-0067">ATP-binding</keyword>
<dbReference type="SUPFAM" id="SSF52540">
    <property type="entry name" value="P-loop containing nucleoside triphosphate hydrolases"/>
    <property type="match status" value="1"/>
</dbReference>
<evidence type="ECO:0000256" key="4">
    <source>
        <dbReference type="ARBA" id="ARBA00022692"/>
    </source>
</evidence>
<dbReference type="InterPro" id="IPR017871">
    <property type="entry name" value="ABC_transporter-like_CS"/>
</dbReference>
<dbReference type="PROSITE" id="PS50929">
    <property type="entry name" value="ABC_TM1F"/>
    <property type="match status" value="1"/>
</dbReference>
<dbReference type="RefSeq" id="WP_103065270.1">
    <property type="nucleotide sequence ID" value="NZ_AZRL01000004.1"/>
</dbReference>
<evidence type="ECO:0000256" key="6">
    <source>
        <dbReference type="ARBA" id="ARBA00022840"/>
    </source>
</evidence>
<keyword evidence="2" id="KW-0813">Transport</keyword>
<dbReference type="Pfam" id="PF00664">
    <property type="entry name" value="ABC_membrane"/>
    <property type="match status" value="1"/>
</dbReference>
<dbReference type="Gene3D" id="3.40.50.300">
    <property type="entry name" value="P-loop containing nucleotide triphosphate hydrolases"/>
    <property type="match status" value="1"/>
</dbReference>
<protein>
    <submittedName>
        <fullName evidence="12">ABC transporter</fullName>
    </submittedName>
</protein>
<accession>A0A2K1P433</accession>
<dbReference type="InterPro" id="IPR003593">
    <property type="entry name" value="AAA+_ATPase"/>
</dbReference>
<keyword evidence="4 9" id="KW-0812">Transmembrane</keyword>